<dbReference type="RefSeq" id="WP_166247852.1">
    <property type="nucleotide sequence ID" value="NZ_CP049616.1"/>
</dbReference>
<proteinExistence type="inferred from homology"/>
<evidence type="ECO:0000313" key="4">
    <source>
        <dbReference type="Proteomes" id="UP000502928"/>
    </source>
</evidence>
<dbReference type="EMBL" id="CP049616">
    <property type="protein sequence ID" value="QII44191.1"/>
    <property type="molecule type" value="Genomic_DNA"/>
</dbReference>
<reference evidence="3 4" key="1">
    <citation type="submission" date="2020-02" db="EMBL/GenBank/DDBJ databases">
        <title>Complete genome of Muricauda sp. 501str8.</title>
        <authorList>
            <person name="Dong B."/>
            <person name="Zhu S."/>
            <person name="Yang J."/>
            <person name="Chen J."/>
        </authorList>
    </citation>
    <scope>NUCLEOTIDE SEQUENCE [LARGE SCALE GENOMIC DNA]</scope>
    <source>
        <strain evidence="3 4">501str8</strain>
    </source>
</reference>
<dbReference type="PANTHER" id="PTHR42760">
    <property type="entry name" value="SHORT-CHAIN DEHYDROGENASES/REDUCTASES FAMILY MEMBER"/>
    <property type="match status" value="1"/>
</dbReference>
<dbReference type="PRINTS" id="PR00081">
    <property type="entry name" value="GDHRDH"/>
</dbReference>
<gene>
    <name evidence="3" type="ORF">GVT53_05720</name>
</gene>
<organism evidence="3 4">
    <name type="scientific">Flagellimonas oceani</name>
    <dbReference type="NCBI Taxonomy" id="2698672"/>
    <lineage>
        <taxon>Bacteria</taxon>
        <taxon>Pseudomonadati</taxon>
        <taxon>Bacteroidota</taxon>
        <taxon>Flavobacteriia</taxon>
        <taxon>Flavobacteriales</taxon>
        <taxon>Flavobacteriaceae</taxon>
        <taxon>Flagellimonas</taxon>
    </lineage>
</organism>
<dbReference type="Proteomes" id="UP000502928">
    <property type="component" value="Chromosome"/>
</dbReference>
<dbReference type="PANTHER" id="PTHR42760:SF5">
    <property type="entry name" value="2-DEHYDRO-3-DEOXY-D-GLUCONATE 5-DEHYDROGENASE"/>
    <property type="match status" value="1"/>
</dbReference>
<accession>A0A6G7J011</accession>
<dbReference type="InterPro" id="IPR020904">
    <property type="entry name" value="Sc_DH/Rdtase_CS"/>
</dbReference>
<keyword evidence="2" id="KW-0560">Oxidoreductase</keyword>
<evidence type="ECO:0000256" key="1">
    <source>
        <dbReference type="ARBA" id="ARBA00006484"/>
    </source>
</evidence>
<dbReference type="Gene3D" id="3.40.50.720">
    <property type="entry name" value="NAD(P)-binding Rossmann-like Domain"/>
    <property type="match status" value="1"/>
</dbReference>
<protein>
    <submittedName>
        <fullName evidence="3">SDR family oxidoreductase</fullName>
    </submittedName>
</protein>
<dbReference type="AlphaFoldDB" id="A0A6G7J011"/>
<dbReference type="KEGG" id="mut:GVT53_05720"/>
<dbReference type="PRINTS" id="PR00080">
    <property type="entry name" value="SDRFAMILY"/>
</dbReference>
<name>A0A6G7J011_9FLAO</name>
<dbReference type="SUPFAM" id="SSF51735">
    <property type="entry name" value="NAD(P)-binding Rossmann-fold domains"/>
    <property type="match status" value="1"/>
</dbReference>
<dbReference type="InterPro" id="IPR036291">
    <property type="entry name" value="NAD(P)-bd_dom_sf"/>
</dbReference>
<comment type="similarity">
    <text evidence="1">Belongs to the short-chain dehydrogenases/reductases (SDR) family.</text>
</comment>
<keyword evidence="4" id="KW-1185">Reference proteome</keyword>
<sequence length="258" mass="27623">MGQNILEKFSLKDKTAIVVGGAGDLGKAMVEALLEAGAKTVVIDFDDRIFKICEDFKNTGLVHVTPIKADVSKVSEIKESYDAALEALGGKLDILINSAGIQRRYSSETFPDEEWSKVIAINLDATFYYCKHAGNTMLKNGGGKIINIASLMSFLGGITIPAYAASKGGVGQLTKALSNDWAAKGICVNAIAPGYMDTQLNTALINDKKRTEEVFLRVPMKRWGTGEDLKGLTIFLASAASDYVTGCVIPVDGGYLAR</sequence>
<dbReference type="Pfam" id="PF13561">
    <property type="entry name" value="adh_short_C2"/>
    <property type="match status" value="1"/>
</dbReference>
<dbReference type="InterPro" id="IPR002347">
    <property type="entry name" value="SDR_fam"/>
</dbReference>
<evidence type="ECO:0000313" key="3">
    <source>
        <dbReference type="EMBL" id="QII44191.1"/>
    </source>
</evidence>
<evidence type="ECO:0000256" key="2">
    <source>
        <dbReference type="ARBA" id="ARBA00023002"/>
    </source>
</evidence>
<dbReference type="FunFam" id="3.40.50.720:FF:000084">
    <property type="entry name" value="Short-chain dehydrogenase reductase"/>
    <property type="match status" value="1"/>
</dbReference>
<dbReference type="PROSITE" id="PS00061">
    <property type="entry name" value="ADH_SHORT"/>
    <property type="match status" value="1"/>
</dbReference>
<dbReference type="GO" id="GO:0016616">
    <property type="term" value="F:oxidoreductase activity, acting on the CH-OH group of donors, NAD or NADP as acceptor"/>
    <property type="evidence" value="ECO:0007669"/>
    <property type="project" value="TreeGrafter"/>
</dbReference>